<dbReference type="PROSITE" id="PS50893">
    <property type="entry name" value="ABC_TRANSPORTER_2"/>
    <property type="match status" value="1"/>
</dbReference>
<dbReference type="InterPro" id="IPR003439">
    <property type="entry name" value="ABC_transporter-like_ATP-bd"/>
</dbReference>
<keyword evidence="9" id="KW-1185">Reference proteome</keyword>
<gene>
    <name evidence="6" type="ordered locus">Selsp_2253</name>
    <name evidence="7" type="ORF">SELSPUOL_01274</name>
</gene>
<evidence type="ECO:0000259" key="5">
    <source>
        <dbReference type="PROSITE" id="PS50893"/>
    </source>
</evidence>
<keyword evidence="4 7" id="KW-0067">ATP-binding</keyword>
<keyword evidence="6" id="KW-0378">Hydrolase</keyword>
<comment type="similarity">
    <text evidence="1">Belongs to the ABC transporter superfamily.</text>
</comment>
<keyword evidence="2" id="KW-0813">Transport</keyword>
<dbReference type="Gene3D" id="3.40.50.300">
    <property type="entry name" value="P-loop containing nucleotide triphosphate hydrolases"/>
    <property type="match status" value="1"/>
</dbReference>
<reference evidence="7 8" key="1">
    <citation type="submission" date="2009-09" db="EMBL/GenBank/DDBJ databases">
        <authorList>
            <person name="Weinstock G."/>
            <person name="Sodergren E."/>
            <person name="Clifton S."/>
            <person name="Fulton L."/>
            <person name="Fulton B."/>
            <person name="Courtney L."/>
            <person name="Fronick C."/>
            <person name="Harrison M."/>
            <person name="Strong C."/>
            <person name="Farmer C."/>
            <person name="Delahaunty K."/>
            <person name="Markovic C."/>
            <person name="Hall O."/>
            <person name="Minx P."/>
            <person name="Tomlinson C."/>
            <person name="Mitreva M."/>
            <person name="Nelson J."/>
            <person name="Hou S."/>
            <person name="Wollam A."/>
            <person name="Pepin K.H."/>
            <person name="Johnson M."/>
            <person name="Bhonagiri V."/>
            <person name="Nash W.E."/>
            <person name="Warren W."/>
            <person name="Chinwalla A."/>
            <person name="Mardis E.R."/>
            <person name="Wilson R.K."/>
        </authorList>
    </citation>
    <scope>NUCLEOTIDE SEQUENCE [LARGE SCALE GENOMIC DNA]</scope>
    <source>
        <strain evidence="7">ATCC 35185</strain>
        <strain evidence="8">ATCC 35185 / DSM 20758 / VPI D19B-28</strain>
    </source>
</reference>
<dbReference type="Pfam" id="PF00005">
    <property type="entry name" value="ABC_tran"/>
    <property type="match status" value="1"/>
</dbReference>
<evidence type="ECO:0000313" key="6">
    <source>
        <dbReference type="EMBL" id="AEC01197.1"/>
    </source>
</evidence>
<evidence type="ECO:0000313" key="8">
    <source>
        <dbReference type="Proteomes" id="UP000003505"/>
    </source>
</evidence>
<sequence>MSTKETVIAIAGVSCSRKGKKILEDVTLDVESGTVMGLLGPNGAGKTTLIRLVAGLARPDAGTIHVCGEDAAKRSVHFRRLIGLVPQENTLESELTVGESLLAYARLYGIKDAKEMVHQTAERYHLSDFLDKRPEEISGGMKRRAVIARAAMTDPAVLLLDEPSAGLDPDLRQEVWALIRKLRDAGKTLLLTTHYMEEAERLCGRIAFLRAGRLRALDTADGIRAAAGDAKDLEQAFLRLSHEEECS</sequence>
<dbReference type="SUPFAM" id="SSF52540">
    <property type="entry name" value="P-loop containing nucleoside triphosphate hydrolases"/>
    <property type="match status" value="1"/>
</dbReference>
<dbReference type="PANTHER" id="PTHR42711:SF5">
    <property type="entry name" value="ABC TRANSPORTER ATP-BINDING PROTEIN NATA"/>
    <property type="match status" value="1"/>
</dbReference>
<proteinExistence type="inferred from homology"/>
<dbReference type="SMART" id="SM00382">
    <property type="entry name" value="AAA"/>
    <property type="match status" value="1"/>
</dbReference>
<dbReference type="CDD" id="cd03230">
    <property type="entry name" value="ABC_DR_subfamily_A"/>
    <property type="match status" value="1"/>
</dbReference>
<dbReference type="GO" id="GO:0016887">
    <property type="term" value="F:ATP hydrolysis activity"/>
    <property type="evidence" value="ECO:0007669"/>
    <property type="project" value="InterPro"/>
</dbReference>
<dbReference type="KEGG" id="ssg:Selsp_2253"/>
<name>C9LUY4_SELS3</name>
<evidence type="ECO:0000256" key="4">
    <source>
        <dbReference type="ARBA" id="ARBA00022840"/>
    </source>
</evidence>
<dbReference type="EC" id="3.6.3.25" evidence="6"/>
<dbReference type="EMBL" id="CP002637">
    <property type="protein sequence ID" value="AEC01197.1"/>
    <property type="molecule type" value="Genomic_DNA"/>
</dbReference>
<evidence type="ECO:0000313" key="9">
    <source>
        <dbReference type="Proteomes" id="UP000011124"/>
    </source>
</evidence>
<dbReference type="STRING" id="546271.Selsp_2253"/>
<dbReference type="PROSITE" id="PS00211">
    <property type="entry name" value="ABC_TRANSPORTER_1"/>
    <property type="match status" value="1"/>
</dbReference>
<dbReference type="RefSeq" id="WP_006192570.1">
    <property type="nucleotide sequence ID" value="NC_015437.1"/>
</dbReference>
<dbReference type="InterPro" id="IPR017871">
    <property type="entry name" value="ABC_transporter-like_CS"/>
</dbReference>
<reference evidence="6 9" key="2">
    <citation type="submission" date="2011-04" db="EMBL/GenBank/DDBJ databases">
        <title>The complete genome of Selenomonas sputigena DSM 20758.</title>
        <authorList>
            <consortium name="US DOE Joint Genome Institute (JGI-PGF)"/>
            <person name="Lucas S."/>
            <person name="Copeland A."/>
            <person name="Lapidus A."/>
            <person name="Bruce D."/>
            <person name="Goodwin L."/>
            <person name="Pitluck S."/>
            <person name="Peters L."/>
            <person name="Kyrpides N."/>
            <person name="Mavromatis K."/>
            <person name="Ivanova N."/>
            <person name="Ovchinnikova G."/>
            <person name="Teshima H."/>
            <person name="Detter J.C."/>
            <person name="Tapia R."/>
            <person name="Han C."/>
            <person name="Land M."/>
            <person name="Hauser L."/>
            <person name="Markowitz V."/>
            <person name="Cheng J.-F."/>
            <person name="Hugenholtz P."/>
            <person name="Woyke T."/>
            <person name="Wu D."/>
            <person name="Gronow S."/>
            <person name="Wellnitz S."/>
            <person name="Schneider S."/>
            <person name="Klenk H.-P."/>
            <person name="Eisen J.A."/>
        </authorList>
    </citation>
    <scope>NUCLEOTIDE SEQUENCE [LARGE SCALE GENOMIC DNA]</scope>
    <source>
        <strain evidence="6">ATCC 35185</strain>
        <strain evidence="9">ATCC 35185 / DSM 20758 / VPI D19B-28</strain>
    </source>
</reference>
<dbReference type="HOGENOM" id="CLU_000604_1_2_9"/>
<dbReference type="Proteomes" id="UP000003505">
    <property type="component" value="Unassembled WGS sequence"/>
</dbReference>
<dbReference type="EMBL" id="ACKP02000021">
    <property type="protein sequence ID" value="EEX77338.1"/>
    <property type="molecule type" value="Genomic_DNA"/>
</dbReference>
<evidence type="ECO:0000256" key="1">
    <source>
        <dbReference type="ARBA" id="ARBA00005417"/>
    </source>
</evidence>
<dbReference type="PANTHER" id="PTHR42711">
    <property type="entry name" value="ABC TRANSPORTER ATP-BINDING PROTEIN"/>
    <property type="match status" value="1"/>
</dbReference>
<dbReference type="AlphaFoldDB" id="C9LUY4"/>
<dbReference type="Proteomes" id="UP000011124">
    <property type="component" value="Chromosome"/>
</dbReference>
<evidence type="ECO:0000256" key="3">
    <source>
        <dbReference type="ARBA" id="ARBA00022741"/>
    </source>
</evidence>
<keyword evidence="3" id="KW-0547">Nucleotide-binding</keyword>
<accession>C9LUY4</accession>
<dbReference type="InterPro" id="IPR003593">
    <property type="entry name" value="AAA+_ATPase"/>
</dbReference>
<dbReference type="InterPro" id="IPR027417">
    <property type="entry name" value="P-loop_NTPase"/>
</dbReference>
<protein>
    <submittedName>
        <fullName evidence="7">ABC transporter, ATP-binding protein</fullName>
    </submittedName>
    <submittedName>
        <fullName evidence="6">Sulfate-transporting ATPase</fullName>
        <ecNumber evidence="6">3.6.3.25</ecNumber>
    </submittedName>
</protein>
<evidence type="ECO:0000256" key="2">
    <source>
        <dbReference type="ARBA" id="ARBA00022448"/>
    </source>
</evidence>
<dbReference type="eggNOG" id="COG1131">
    <property type="taxonomic scope" value="Bacteria"/>
</dbReference>
<organism evidence="7 8">
    <name type="scientific">Selenomonas sputigena (strain ATCC 35185 / DSM 20758 / CCUG 44933 / VPI D19B-28)</name>
    <dbReference type="NCBI Taxonomy" id="546271"/>
    <lineage>
        <taxon>Bacteria</taxon>
        <taxon>Bacillati</taxon>
        <taxon>Bacillota</taxon>
        <taxon>Negativicutes</taxon>
        <taxon>Selenomonadales</taxon>
        <taxon>Selenomonadaceae</taxon>
        <taxon>Selenomonas</taxon>
    </lineage>
</organism>
<feature type="domain" description="ABC transporter" evidence="5">
    <location>
        <begin position="8"/>
        <end position="236"/>
    </location>
</feature>
<dbReference type="InterPro" id="IPR050763">
    <property type="entry name" value="ABC_transporter_ATP-binding"/>
</dbReference>
<evidence type="ECO:0000313" key="7">
    <source>
        <dbReference type="EMBL" id="EEX77338.1"/>
    </source>
</evidence>
<dbReference type="GO" id="GO:0005524">
    <property type="term" value="F:ATP binding"/>
    <property type="evidence" value="ECO:0007669"/>
    <property type="project" value="UniProtKB-KW"/>
</dbReference>
<dbReference type="OrthoDB" id="9804819at2"/>